<gene>
    <name evidence="1" type="ORF">IE53DRAFT_72549</name>
</gene>
<evidence type="ECO:0000313" key="1">
    <source>
        <dbReference type="EMBL" id="PWN50961.1"/>
    </source>
</evidence>
<name>A0ACD0NYW0_9BASI</name>
<organism evidence="1 2">
    <name type="scientific">Violaceomyces palustris</name>
    <dbReference type="NCBI Taxonomy" id="1673888"/>
    <lineage>
        <taxon>Eukaryota</taxon>
        <taxon>Fungi</taxon>
        <taxon>Dikarya</taxon>
        <taxon>Basidiomycota</taxon>
        <taxon>Ustilaginomycotina</taxon>
        <taxon>Ustilaginomycetes</taxon>
        <taxon>Violaceomycetales</taxon>
        <taxon>Violaceomycetaceae</taxon>
        <taxon>Violaceomyces</taxon>
    </lineage>
</organism>
<evidence type="ECO:0000313" key="2">
    <source>
        <dbReference type="Proteomes" id="UP000245626"/>
    </source>
</evidence>
<sequence>MNHTRRFLVLSIAVWLFCQLVEGAAITSPENLLGKSSTTLKKRGKRDSSEHDGPSEPFPLLDEGRPDYGRKGPTRFSRSAPLRFINPFKSDSAEKKSNQKVLHPTQWSAMSNTYIGLLKKFIVLRAKLIQLRYLLELLKYVARTQWEPANVDKEQAHWMLAKAAALEQVIENKEDNIHIDSFTAGFLRGHRQGVEEVLAELSGMIENGKIRTSQSEQDLRAKAAQSGRKMSKSVSFNGITSIDSDNDGPRLVLNHFLLSKIRNEIYPSNKSGEQSPTVSSPTISEIVEEPPMEAPPEGGRPSAVTSRRETPAEKARAEYDALGGRFQDSDMLWRAKIQEGSSLPGSRKGLRKAKELANLRVPPNFADLDSPSPIEKVGGKPSFLSSLIHRIKSRSPLSSNRGTADVQTGKRLPNMDIKRRVGNILAARDWWSLGFEEGKEVVKVGEGNTLSTPMKPKELRKVLQEFQGKSKMGSSLDPGPSGVVDNAQEGEESSLIHERKDQISNMTELGIEGEHEEDESHQSYHTPRSAFPEETAFKSAPAQDRSVFSLSPIGKSSSENDWTKFHFPSVGRSPIGVH</sequence>
<keyword evidence="2" id="KW-1185">Reference proteome</keyword>
<dbReference type="EMBL" id="KZ819883">
    <property type="protein sequence ID" value="PWN50961.1"/>
    <property type="molecule type" value="Genomic_DNA"/>
</dbReference>
<accession>A0ACD0NYW0</accession>
<proteinExistence type="predicted"/>
<reference evidence="1 2" key="1">
    <citation type="journal article" date="2018" name="Mol. Biol. Evol.">
        <title>Broad Genomic Sampling Reveals a Smut Pathogenic Ancestry of the Fungal Clade Ustilaginomycotina.</title>
        <authorList>
            <person name="Kijpornyongpan T."/>
            <person name="Mondo S.J."/>
            <person name="Barry K."/>
            <person name="Sandor L."/>
            <person name="Lee J."/>
            <person name="Lipzen A."/>
            <person name="Pangilinan J."/>
            <person name="LaButti K."/>
            <person name="Hainaut M."/>
            <person name="Henrissat B."/>
            <person name="Grigoriev I.V."/>
            <person name="Spatafora J.W."/>
            <person name="Aime M.C."/>
        </authorList>
    </citation>
    <scope>NUCLEOTIDE SEQUENCE [LARGE SCALE GENOMIC DNA]</scope>
    <source>
        <strain evidence="1 2">SA 807</strain>
    </source>
</reference>
<protein>
    <submittedName>
        <fullName evidence="1">Uncharacterized protein</fullName>
    </submittedName>
</protein>
<dbReference type="Proteomes" id="UP000245626">
    <property type="component" value="Unassembled WGS sequence"/>
</dbReference>